<evidence type="ECO:0000313" key="3">
    <source>
        <dbReference type="EMBL" id="WOK08740.1"/>
    </source>
</evidence>
<dbReference type="InterPro" id="IPR000713">
    <property type="entry name" value="Mur_ligase_N"/>
</dbReference>
<protein>
    <submittedName>
        <fullName evidence="3">Mur ligase family protein</fullName>
    </submittedName>
</protein>
<dbReference type="PANTHER" id="PTHR43445">
    <property type="entry name" value="UDP-N-ACETYLMURAMATE--L-ALANINE LIGASE-RELATED"/>
    <property type="match status" value="1"/>
</dbReference>
<dbReference type="SUPFAM" id="SSF53244">
    <property type="entry name" value="MurD-like peptide ligases, peptide-binding domain"/>
    <property type="match status" value="1"/>
</dbReference>
<dbReference type="EMBL" id="CP136051">
    <property type="protein sequence ID" value="WOK08740.1"/>
    <property type="molecule type" value="Genomic_DNA"/>
</dbReference>
<dbReference type="SUPFAM" id="SSF51984">
    <property type="entry name" value="MurCD N-terminal domain"/>
    <property type="match status" value="1"/>
</dbReference>
<dbReference type="SUPFAM" id="SSF53623">
    <property type="entry name" value="MurD-like peptide ligases, catalytic domain"/>
    <property type="match status" value="1"/>
</dbReference>
<sequence>MSAELHRIHFISIGGAVMHNLAIELKERGLAVSGSDDEIYNPSRANLEKHGLLPATFGWDASRITKELDAVVVGMHAKKDNPELARAQELGIKIYSYPDFILEQSRAKQRIVVAGSHGKTTVTAMIMHVLQHAKKPFDYVVGAHVPGFEHTIRLSNAPIIIIEGDEYLASPLDPTPKFLRYDHHIGIITGLAWDHMNVFPTFDDYVKQFDKFADATPKAGTLIYNEMDDLAVVIAGKERTDVKRVAYGTHPHSVVNGKTVVNYGGKELELKIFGDHNMSNMQAALSLVKLLSIPKDTFYEAMVTFTGAEKRLNKVAESNSTVVFHDFAHAPSKVDATVKAVKKIYPNRKLVATVELHTFSSLNKGFIPTYKNTLNAADKAVVFINPHVLEARGISEIDETFLRKSFNRNDLTFVTNINQLKTLLEESKGANTNFLFMSSGNFEGTDVKAFANELTQP</sequence>
<dbReference type="PANTHER" id="PTHR43445:SF5">
    <property type="entry name" value="UDP-N-ACETYLMURAMATE--L-ALANYL-GAMMA-D-GLUTAMYL-MESO-2,6-DIAMINOHEPTANDIOATE LIGASE"/>
    <property type="match status" value="1"/>
</dbReference>
<dbReference type="InterPro" id="IPR036565">
    <property type="entry name" value="Mur-like_cat_sf"/>
</dbReference>
<evidence type="ECO:0000313" key="4">
    <source>
        <dbReference type="Proteomes" id="UP001302349"/>
    </source>
</evidence>
<dbReference type="InterPro" id="IPR050061">
    <property type="entry name" value="MurCDEF_pg_biosynth"/>
</dbReference>
<name>A0ABZ0IXQ6_9BACT</name>
<reference evidence="3 4" key="1">
    <citation type="journal article" date="2023" name="Microbiol. Resour. Announc.">
        <title>Complete Genome Sequence of Imperialibacter roseus strain P4T.</title>
        <authorList>
            <person name="Tizabi D.R."/>
            <person name="Bachvaroff T."/>
            <person name="Hill R.T."/>
        </authorList>
    </citation>
    <scope>NUCLEOTIDE SEQUENCE [LARGE SCALE GENOMIC DNA]</scope>
    <source>
        <strain evidence="3 4">P4T</strain>
    </source>
</reference>
<accession>A0ABZ0IXQ6</accession>
<dbReference type="RefSeq" id="WP_317491373.1">
    <property type="nucleotide sequence ID" value="NZ_CP136051.1"/>
</dbReference>
<keyword evidence="3" id="KW-0436">Ligase</keyword>
<feature type="domain" description="Mur ligase N-terminal catalytic" evidence="1">
    <location>
        <begin position="7"/>
        <end position="106"/>
    </location>
</feature>
<organism evidence="3 4">
    <name type="scientific">Imperialibacter roseus</name>
    <dbReference type="NCBI Taxonomy" id="1324217"/>
    <lineage>
        <taxon>Bacteria</taxon>
        <taxon>Pseudomonadati</taxon>
        <taxon>Bacteroidota</taxon>
        <taxon>Cytophagia</taxon>
        <taxon>Cytophagales</taxon>
        <taxon>Flammeovirgaceae</taxon>
        <taxon>Imperialibacter</taxon>
    </lineage>
</organism>
<dbReference type="Pfam" id="PF01225">
    <property type="entry name" value="Mur_ligase"/>
    <property type="match status" value="1"/>
</dbReference>
<dbReference type="Gene3D" id="3.40.1190.10">
    <property type="entry name" value="Mur-like, catalytic domain"/>
    <property type="match status" value="1"/>
</dbReference>
<keyword evidence="4" id="KW-1185">Reference proteome</keyword>
<dbReference type="Gene3D" id="3.90.190.20">
    <property type="entry name" value="Mur ligase, C-terminal domain"/>
    <property type="match status" value="1"/>
</dbReference>
<dbReference type="InterPro" id="IPR013221">
    <property type="entry name" value="Mur_ligase_cen"/>
</dbReference>
<dbReference type="Pfam" id="PF08245">
    <property type="entry name" value="Mur_ligase_M"/>
    <property type="match status" value="1"/>
</dbReference>
<proteinExistence type="predicted"/>
<dbReference type="GO" id="GO:0016874">
    <property type="term" value="F:ligase activity"/>
    <property type="evidence" value="ECO:0007669"/>
    <property type="project" value="UniProtKB-KW"/>
</dbReference>
<dbReference type="Gene3D" id="3.40.50.720">
    <property type="entry name" value="NAD(P)-binding Rossmann-like Domain"/>
    <property type="match status" value="1"/>
</dbReference>
<dbReference type="InterPro" id="IPR036615">
    <property type="entry name" value="Mur_ligase_C_dom_sf"/>
</dbReference>
<evidence type="ECO:0000259" key="2">
    <source>
        <dbReference type="Pfam" id="PF08245"/>
    </source>
</evidence>
<dbReference type="Proteomes" id="UP001302349">
    <property type="component" value="Chromosome"/>
</dbReference>
<gene>
    <name evidence="3" type="ORF">RT717_08835</name>
</gene>
<evidence type="ECO:0000259" key="1">
    <source>
        <dbReference type="Pfam" id="PF01225"/>
    </source>
</evidence>
<feature type="domain" description="Mur ligase central" evidence="2">
    <location>
        <begin position="113"/>
        <end position="287"/>
    </location>
</feature>